<feature type="transmembrane region" description="Helical" evidence="1">
    <location>
        <begin position="184"/>
        <end position="202"/>
    </location>
</feature>
<evidence type="ECO:0000256" key="1">
    <source>
        <dbReference type="SAM" id="Phobius"/>
    </source>
</evidence>
<keyword evidence="3" id="KW-1185">Reference proteome</keyword>
<proteinExistence type="predicted"/>
<sequence>MIKTNNKVLVDEFLNEDNLYNKKTKNFKELSFVQLFLLLFAIITTTLLKVSVIDSNKHIPTKTELAFCYIGITLLFGAVLTFYFGGVIYLSKLKKLHFSETNKHKVDNLWIVMILNLFTLNILLVVWMTLVQKYYKNQEFSLINTFTNFKDKHLKLTIYEIALAGLLLGMHMISFKFITINFSGLMRVGVTFVFMMLYGLIFGPIKGSFIAIIADNFTLLIGVGFGRWMWEYAIIPIGIVLMTCSFKHLFKTDGWLWWVTMIMLNVFTALAIVATVSVNHHFVFRRQMDQAIDYAIYSMSGVFIVIQIALFTTFKITKNNDIKQILSIGTLVFLIIVIWIWIWGPIAYIHYLQRFGRHKATPGYYSYNAFYKTALIPRILKTPIIAPIYTAILVPAYKVCEMSVKKFDKNKY</sequence>
<keyword evidence="1" id="KW-1133">Transmembrane helix</keyword>
<keyword evidence="1" id="KW-0472">Membrane</keyword>
<evidence type="ECO:0000313" key="3">
    <source>
        <dbReference type="Proteomes" id="UP000291072"/>
    </source>
</evidence>
<keyword evidence="1" id="KW-0812">Transmembrane</keyword>
<feature type="transmembrane region" description="Helical" evidence="1">
    <location>
        <begin position="110"/>
        <end position="135"/>
    </location>
</feature>
<feature type="transmembrane region" description="Helical" evidence="1">
    <location>
        <begin position="255"/>
        <end position="274"/>
    </location>
</feature>
<evidence type="ECO:0008006" key="4">
    <source>
        <dbReference type="Google" id="ProtNLM"/>
    </source>
</evidence>
<gene>
    <name evidence="2" type="ORF">C4B25_03010</name>
</gene>
<dbReference type="AlphaFoldDB" id="A0A4R0XJK3"/>
<protein>
    <recommendedName>
        <fullName evidence="4">ECF transporter S component</fullName>
    </recommendedName>
</protein>
<dbReference type="RefSeq" id="WP_131613573.1">
    <property type="nucleotide sequence ID" value="NZ_PSZP01000021.1"/>
</dbReference>
<dbReference type="EMBL" id="PSZP01000021">
    <property type="protein sequence ID" value="TCG10803.1"/>
    <property type="molecule type" value="Genomic_DNA"/>
</dbReference>
<name>A0A4R0XJK3_9MOLU</name>
<feature type="transmembrane region" description="Helical" evidence="1">
    <location>
        <begin position="325"/>
        <end position="344"/>
    </location>
</feature>
<dbReference type="Proteomes" id="UP000291072">
    <property type="component" value="Unassembled WGS sequence"/>
</dbReference>
<feature type="transmembrane region" description="Helical" evidence="1">
    <location>
        <begin position="32"/>
        <end position="53"/>
    </location>
</feature>
<feature type="transmembrane region" description="Helical" evidence="1">
    <location>
        <begin position="65"/>
        <end position="90"/>
    </location>
</feature>
<feature type="transmembrane region" description="Helical" evidence="1">
    <location>
        <begin position="232"/>
        <end position="250"/>
    </location>
</feature>
<reference evidence="2 3" key="1">
    <citation type="submission" date="2018-02" db="EMBL/GenBank/DDBJ databases">
        <title>Mycoplasma marinum and Mycoplasma todarodis sp. nov., moderately halophilic and psychrotolerant mycoplasmas isolated from cephalopods.</title>
        <authorList>
            <person name="Viver T."/>
        </authorList>
    </citation>
    <scope>NUCLEOTIDE SEQUENCE [LARGE SCALE GENOMIC DNA]</scope>
    <source>
        <strain evidence="2 3">5H</strain>
    </source>
</reference>
<evidence type="ECO:0000313" key="2">
    <source>
        <dbReference type="EMBL" id="TCG10803.1"/>
    </source>
</evidence>
<comment type="caution">
    <text evidence="2">The sequence shown here is derived from an EMBL/GenBank/DDBJ whole genome shotgun (WGS) entry which is preliminary data.</text>
</comment>
<organism evidence="2 3">
    <name type="scientific">Mycoplasma todarodis</name>
    <dbReference type="NCBI Taxonomy" id="1937191"/>
    <lineage>
        <taxon>Bacteria</taxon>
        <taxon>Bacillati</taxon>
        <taxon>Mycoplasmatota</taxon>
        <taxon>Mollicutes</taxon>
        <taxon>Mycoplasmataceae</taxon>
        <taxon>Mycoplasma</taxon>
    </lineage>
</organism>
<feature type="transmembrane region" description="Helical" evidence="1">
    <location>
        <begin position="156"/>
        <end position="178"/>
    </location>
</feature>
<accession>A0A4R0XJK3</accession>
<feature type="transmembrane region" description="Helical" evidence="1">
    <location>
        <begin position="294"/>
        <end position="313"/>
    </location>
</feature>
<dbReference type="OrthoDB" id="397703at2"/>